<gene>
    <name evidence="3" type="ORF">Q7A36_23960</name>
</gene>
<evidence type="ECO:0000313" key="3">
    <source>
        <dbReference type="EMBL" id="MDO9711424.1"/>
    </source>
</evidence>
<dbReference type="PRINTS" id="PR01438">
    <property type="entry name" value="UNVRSLSTRESS"/>
</dbReference>
<evidence type="ECO:0000259" key="2">
    <source>
        <dbReference type="Pfam" id="PF00582"/>
    </source>
</evidence>
<accession>A0ABT9E5I1</accession>
<dbReference type="InterPro" id="IPR006015">
    <property type="entry name" value="Universal_stress_UspA"/>
</dbReference>
<dbReference type="EMBL" id="JAUTWS010000028">
    <property type="protein sequence ID" value="MDO9711424.1"/>
    <property type="molecule type" value="Genomic_DNA"/>
</dbReference>
<name>A0ABT9E5I1_9PROT</name>
<dbReference type="PANTHER" id="PTHR46268">
    <property type="entry name" value="STRESS RESPONSE PROTEIN NHAX"/>
    <property type="match status" value="1"/>
</dbReference>
<dbReference type="CDD" id="cd00293">
    <property type="entry name" value="USP-like"/>
    <property type="match status" value="1"/>
</dbReference>
<dbReference type="Proteomes" id="UP001243009">
    <property type="component" value="Unassembled WGS sequence"/>
</dbReference>
<evidence type="ECO:0000313" key="4">
    <source>
        <dbReference type="Proteomes" id="UP001243009"/>
    </source>
</evidence>
<keyword evidence="4" id="KW-1185">Reference proteome</keyword>
<dbReference type="SUPFAM" id="SSF52402">
    <property type="entry name" value="Adenine nucleotide alpha hydrolases-like"/>
    <property type="match status" value="2"/>
</dbReference>
<reference evidence="3 4" key="1">
    <citation type="submission" date="2023-08" db="EMBL/GenBank/DDBJ databases">
        <title>The draft genome sequence of Paracraurococcus sp. LOR1-02.</title>
        <authorList>
            <person name="Kingkaew E."/>
            <person name="Tanasupawat S."/>
        </authorList>
    </citation>
    <scope>NUCLEOTIDE SEQUENCE [LARGE SCALE GENOMIC DNA]</scope>
    <source>
        <strain evidence="3 4">LOR1-02</strain>
    </source>
</reference>
<dbReference type="PANTHER" id="PTHR46268:SF15">
    <property type="entry name" value="UNIVERSAL STRESS PROTEIN HP_0031"/>
    <property type="match status" value="1"/>
</dbReference>
<dbReference type="Gene3D" id="3.40.50.12370">
    <property type="match status" value="1"/>
</dbReference>
<protein>
    <submittedName>
        <fullName evidence="3">Universal stress protein</fullName>
    </submittedName>
</protein>
<dbReference type="Pfam" id="PF00582">
    <property type="entry name" value="Usp"/>
    <property type="match status" value="1"/>
</dbReference>
<sequence>MPLKDILVHLDASPRSQARLALATALARRHGAHLVGLCVVDVVLPVMALADGGGGGTLLAELIDQMRQDGLEAARGIEESFREHVRREGISAEWRMVEGALPEQVALQARYADLTVVGQVDPDSPVAGAGLALEQVLFAAGRPMLVVPHSGEFAEVGRRVLLGWNASREATRAVHDAMPILAAAERVTVLAVNPATAPNPHGEEPGADIALHLARHGVTAQVERGSAAIGAEGDALLNQATDLAADLIVVGAYGHSRLREMVLGGVTRTLLRSMTVPVLMSH</sequence>
<proteinExistence type="inferred from homology"/>
<comment type="similarity">
    <text evidence="1">Belongs to the universal stress protein A family.</text>
</comment>
<feature type="domain" description="UspA" evidence="2">
    <location>
        <begin position="158"/>
        <end position="280"/>
    </location>
</feature>
<dbReference type="RefSeq" id="WP_305106282.1">
    <property type="nucleotide sequence ID" value="NZ_JAUTWS010000028.1"/>
</dbReference>
<comment type="caution">
    <text evidence="3">The sequence shown here is derived from an EMBL/GenBank/DDBJ whole genome shotgun (WGS) entry which is preliminary data.</text>
</comment>
<organism evidence="3 4">
    <name type="scientific">Paracraurococcus lichenis</name>
    <dbReference type="NCBI Taxonomy" id="3064888"/>
    <lineage>
        <taxon>Bacteria</taxon>
        <taxon>Pseudomonadati</taxon>
        <taxon>Pseudomonadota</taxon>
        <taxon>Alphaproteobacteria</taxon>
        <taxon>Acetobacterales</taxon>
        <taxon>Roseomonadaceae</taxon>
        <taxon>Paracraurococcus</taxon>
    </lineage>
</organism>
<dbReference type="InterPro" id="IPR006016">
    <property type="entry name" value="UspA"/>
</dbReference>
<evidence type="ECO:0000256" key="1">
    <source>
        <dbReference type="ARBA" id="ARBA00008791"/>
    </source>
</evidence>